<feature type="region of interest" description="Disordered" evidence="1">
    <location>
        <begin position="85"/>
        <end position="104"/>
    </location>
</feature>
<proteinExistence type="predicted"/>
<evidence type="ECO:0000313" key="3">
    <source>
        <dbReference type="Proteomes" id="UP000802392"/>
    </source>
</evidence>
<dbReference type="EMBL" id="JAAOZD010000012">
    <property type="protein sequence ID" value="NIJ03386.1"/>
    <property type="molecule type" value="Genomic_DNA"/>
</dbReference>
<gene>
    <name evidence="2" type="ORF">FHR86_003745</name>
</gene>
<organism evidence="2 3">
    <name type="scientific">Paenarthrobacter ilicis</name>
    <dbReference type="NCBI Taxonomy" id="43665"/>
    <lineage>
        <taxon>Bacteria</taxon>
        <taxon>Bacillati</taxon>
        <taxon>Actinomycetota</taxon>
        <taxon>Actinomycetes</taxon>
        <taxon>Micrococcales</taxon>
        <taxon>Micrococcaceae</taxon>
        <taxon>Paenarthrobacter</taxon>
    </lineage>
</organism>
<protein>
    <submittedName>
        <fullName evidence="2">Uncharacterized protein</fullName>
    </submittedName>
</protein>
<dbReference type="RefSeq" id="WP_167269556.1">
    <property type="nucleotide sequence ID" value="NZ_JAAOZD010000012.1"/>
</dbReference>
<keyword evidence="3" id="KW-1185">Reference proteome</keyword>
<evidence type="ECO:0000313" key="2">
    <source>
        <dbReference type="EMBL" id="NIJ03386.1"/>
    </source>
</evidence>
<evidence type="ECO:0000256" key="1">
    <source>
        <dbReference type="SAM" id="MobiDB-lite"/>
    </source>
</evidence>
<comment type="caution">
    <text evidence="2">The sequence shown here is derived from an EMBL/GenBank/DDBJ whole genome shotgun (WGS) entry which is preliminary data.</text>
</comment>
<dbReference type="Proteomes" id="UP000802392">
    <property type="component" value="Unassembled WGS sequence"/>
</dbReference>
<accession>A0ABX0TNW4</accession>
<reference evidence="2 3" key="1">
    <citation type="submission" date="2020-03" db="EMBL/GenBank/DDBJ databases">
        <title>Genomic Encyclopedia of Type Strains, Phase III (KMG-III): the genomes of soil and plant-associated and newly described type strains.</title>
        <authorList>
            <person name="Whitman W."/>
        </authorList>
    </citation>
    <scope>NUCLEOTIDE SEQUENCE [LARGE SCALE GENOMIC DNA]</scope>
    <source>
        <strain evidence="2 3">CECT 4207</strain>
    </source>
</reference>
<name>A0ABX0TNW4_9MICC</name>
<sequence>MNSLEAWIANERFRLSGRRQDDIEEFGRIANPSGRITVPPPTVDPYAFAPTLVPCTNPSLPDWPIGSGLADPDAWDPDIAEKYHLIKPAQPLNEPRPARSHTRP</sequence>